<name>A0A5N3PG17_9HYPH</name>
<dbReference type="CDD" id="cd00156">
    <property type="entry name" value="REC"/>
    <property type="match status" value="1"/>
</dbReference>
<dbReference type="InterPro" id="IPR036097">
    <property type="entry name" value="HisK_dim/P_sf"/>
</dbReference>
<dbReference type="AlphaFoldDB" id="A0A5N3PG17"/>
<proteinExistence type="predicted"/>
<dbReference type="EC" id="2.7.13.3" evidence="2"/>
<dbReference type="Proteomes" id="UP000325684">
    <property type="component" value="Unassembled WGS sequence"/>
</dbReference>
<feature type="coiled-coil region" evidence="5">
    <location>
        <begin position="295"/>
        <end position="349"/>
    </location>
</feature>
<evidence type="ECO:0000256" key="2">
    <source>
        <dbReference type="ARBA" id="ARBA00012438"/>
    </source>
</evidence>
<dbReference type="Gene3D" id="1.10.287.130">
    <property type="match status" value="1"/>
</dbReference>
<dbReference type="PANTHER" id="PTHR43547:SF2">
    <property type="entry name" value="HYBRID SIGNAL TRANSDUCTION HISTIDINE KINASE C"/>
    <property type="match status" value="1"/>
</dbReference>
<dbReference type="SUPFAM" id="SSF55874">
    <property type="entry name" value="ATPase domain of HSP90 chaperone/DNA topoisomerase II/histidine kinase"/>
    <property type="match status" value="1"/>
</dbReference>
<comment type="caution">
    <text evidence="4">Lacks conserved residue(s) required for the propagation of feature annotation.</text>
</comment>
<accession>A0A5N3PG17</accession>
<evidence type="ECO:0000256" key="1">
    <source>
        <dbReference type="ARBA" id="ARBA00000085"/>
    </source>
</evidence>
<evidence type="ECO:0000256" key="4">
    <source>
        <dbReference type="PROSITE-ProRule" id="PRU00169"/>
    </source>
</evidence>
<dbReference type="RefSeq" id="WP_150942408.1">
    <property type="nucleotide sequence ID" value="NZ_VCMV01000004.1"/>
</dbReference>
<feature type="modified residue" description="4-aspartylphosphate" evidence="4">
    <location>
        <position position="60"/>
    </location>
</feature>
<comment type="catalytic activity">
    <reaction evidence="1">
        <text>ATP + protein L-histidine = ADP + protein N-phospho-L-histidine.</text>
        <dbReference type="EC" id="2.7.13.3"/>
    </reaction>
</comment>
<keyword evidence="5" id="KW-0175">Coiled coil</keyword>
<dbReference type="GO" id="GO:0000155">
    <property type="term" value="F:phosphorelay sensor kinase activity"/>
    <property type="evidence" value="ECO:0007669"/>
    <property type="project" value="InterPro"/>
</dbReference>
<evidence type="ECO:0000256" key="3">
    <source>
        <dbReference type="ARBA" id="ARBA00022553"/>
    </source>
</evidence>
<dbReference type="SUPFAM" id="SSF47384">
    <property type="entry name" value="Homodimeric domain of signal transducing histidine kinase"/>
    <property type="match status" value="1"/>
</dbReference>
<dbReference type="EMBL" id="VCMV01000004">
    <property type="protein sequence ID" value="KAB0268673.1"/>
    <property type="molecule type" value="Genomic_DNA"/>
</dbReference>
<evidence type="ECO:0000256" key="5">
    <source>
        <dbReference type="SAM" id="Coils"/>
    </source>
</evidence>
<dbReference type="SMART" id="SM00388">
    <property type="entry name" value="HisKA"/>
    <property type="match status" value="1"/>
</dbReference>
<gene>
    <name evidence="8" type="ORF">FEZ63_04335</name>
</gene>
<feature type="domain" description="Histidine kinase" evidence="6">
    <location>
        <begin position="358"/>
        <end position="579"/>
    </location>
</feature>
<dbReference type="OrthoDB" id="226486at2"/>
<dbReference type="InterPro" id="IPR003594">
    <property type="entry name" value="HATPase_dom"/>
</dbReference>
<protein>
    <recommendedName>
        <fullName evidence="2">histidine kinase</fullName>
        <ecNumber evidence="2">2.7.13.3</ecNumber>
    </recommendedName>
</protein>
<dbReference type="SMART" id="SM00387">
    <property type="entry name" value="HATPase_c"/>
    <property type="match status" value="1"/>
</dbReference>
<dbReference type="InterPro" id="IPR001789">
    <property type="entry name" value="Sig_transdc_resp-reg_receiver"/>
</dbReference>
<evidence type="ECO:0000313" key="8">
    <source>
        <dbReference type="EMBL" id="KAB0268673.1"/>
    </source>
</evidence>
<evidence type="ECO:0000259" key="6">
    <source>
        <dbReference type="PROSITE" id="PS50109"/>
    </source>
</evidence>
<dbReference type="InterPro" id="IPR005467">
    <property type="entry name" value="His_kinase_dom"/>
</dbReference>
<dbReference type="PANTHER" id="PTHR43547">
    <property type="entry name" value="TWO-COMPONENT HISTIDINE KINASE"/>
    <property type="match status" value="1"/>
</dbReference>
<dbReference type="CDD" id="cd00082">
    <property type="entry name" value="HisKA"/>
    <property type="match status" value="1"/>
</dbReference>
<feature type="domain" description="Response regulatory" evidence="7">
    <location>
        <begin position="153"/>
        <end position="279"/>
    </location>
</feature>
<dbReference type="Pfam" id="PF02518">
    <property type="entry name" value="HATPase_c"/>
    <property type="match status" value="1"/>
</dbReference>
<comment type="caution">
    <text evidence="8">The sequence shown here is derived from an EMBL/GenBank/DDBJ whole genome shotgun (WGS) entry which is preliminary data.</text>
</comment>
<dbReference type="SUPFAM" id="SSF52172">
    <property type="entry name" value="CheY-like"/>
    <property type="match status" value="2"/>
</dbReference>
<dbReference type="InterPro" id="IPR004358">
    <property type="entry name" value="Sig_transdc_His_kin-like_C"/>
</dbReference>
<dbReference type="Pfam" id="PF00512">
    <property type="entry name" value="HisKA"/>
    <property type="match status" value="1"/>
</dbReference>
<keyword evidence="3 4" id="KW-0597">Phosphoprotein</keyword>
<dbReference type="PROSITE" id="PS50109">
    <property type="entry name" value="HIS_KIN"/>
    <property type="match status" value="1"/>
</dbReference>
<sequence>MSAGTGTQGARILLVEDSETQALQLRHVLESNGLHVTWRSTAEAALDSLNEKLPDLVIADFHLPGMNGDELSRQMRLNVRTRAIPVIMLTEARERGVERQGLESGADAYVSKSAEQALIILRIRALLRRRAAPAATVEEHRNAPSFSAFRRARLLVVDSDNAQRTYLEEILAREGYSVTCVASPDEALDLVSVQGANLDCVLVNILSPASDGVELCRRLNVYRGVAPVPGTEVATYYIVGLGNEDSGDILARAFAAGADDIVPAAADADVMRVRIRALVRRKLLQDENWRIETELQERDLALERARTEAAAAEARAALAGALEKANHELEESNQRLKDTQAKLVQAAKMASLGELVAGIAHEINNPLAFILAHQGTVERLLADVAKKLPGSAAIEKPVAKSRERVAAMKLGLGRIQELVLNLRRFSRLDEGDFQTVNVRESIDTVLALLGHRLGARIDVRRRFDAVPDLYCSPALLNQVVMNIIGNAADAISGSGAIDIETWSDDTTYTIRISDTGPGIPPDLRERIFEPFFTTKPVGAGTGLGLAIAYSVVQAHKGTITVDSGPSGGTSFTITIPRQTHQ</sequence>
<keyword evidence="9" id="KW-1185">Reference proteome</keyword>
<dbReference type="Gene3D" id="3.40.50.2300">
    <property type="match status" value="2"/>
</dbReference>
<dbReference type="InterPro" id="IPR036890">
    <property type="entry name" value="HATPase_C_sf"/>
</dbReference>
<dbReference type="InterPro" id="IPR011006">
    <property type="entry name" value="CheY-like_superfamily"/>
</dbReference>
<organism evidence="8 9">
    <name type="scientific">Microvirga brassicacearum</name>
    <dbReference type="NCBI Taxonomy" id="2580413"/>
    <lineage>
        <taxon>Bacteria</taxon>
        <taxon>Pseudomonadati</taxon>
        <taxon>Pseudomonadota</taxon>
        <taxon>Alphaproteobacteria</taxon>
        <taxon>Hyphomicrobiales</taxon>
        <taxon>Methylobacteriaceae</taxon>
        <taxon>Microvirga</taxon>
    </lineage>
</organism>
<evidence type="ECO:0000313" key="9">
    <source>
        <dbReference type="Proteomes" id="UP000325684"/>
    </source>
</evidence>
<feature type="domain" description="Response regulatory" evidence="7">
    <location>
        <begin position="11"/>
        <end position="127"/>
    </location>
</feature>
<dbReference type="SMART" id="SM00448">
    <property type="entry name" value="REC"/>
    <property type="match status" value="2"/>
</dbReference>
<dbReference type="Pfam" id="PF00072">
    <property type="entry name" value="Response_reg"/>
    <property type="match status" value="2"/>
</dbReference>
<reference evidence="8 9" key="1">
    <citation type="journal article" date="2019" name="Microorganisms">
        <title>Genome Insights into the Novel Species Microvirga brassicacearum, a Rapeseed Endophyte with Biotechnological Potential.</title>
        <authorList>
            <person name="Jimenez-Gomez A."/>
            <person name="Saati-Santamaria Z."/>
            <person name="Igual J.M."/>
            <person name="Rivas R."/>
            <person name="Mateos P.F."/>
            <person name="Garcia-Fraile P."/>
        </authorList>
    </citation>
    <scope>NUCLEOTIDE SEQUENCE [LARGE SCALE GENOMIC DNA]</scope>
    <source>
        <strain evidence="8 9">CDVBN77</strain>
    </source>
</reference>
<dbReference type="PRINTS" id="PR00344">
    <property type="entry name" value="BCTRLSENSOR"/>
</dbReference>
<dbReference type="PROSITE" id="PS50110">
    <property type="entry name" value="RESPONSE_REGULATORY"/>
    <property type="match status" value="2"/>
</dbReference>
<dbReference type="InterPro" id="IPR003661">
    <property type="entry name" value="HisK_dim/P_dom"/>
</dbReference>
<evidence type="ECO:0000259" key="7">
    <source>
        <dbReference type="PROSITE" id="PS50110"/>
    </source>
</evidence>
<dbReference type="Gene3D" id="3.30.565.10">
    <property type="entry name" value="Histidine kinase-like ATPase, C-terminal domain"/>
    <property type="match status" value="1"/>
</dbReference>